<name>A0ABX0P154_9BURK</name>
<evidence type="ECO:0000256" key="1">
    <source>
        <dbReference type="SAM" id="Phobius"/>
    </source>
</evidence>
<comment type="caution">
    <text evidence="2">The sequence shown here is derived from an EMBL/GenBank/DDBJ whole genome shotgun (WGS) entry which is preliminary data.</text>
</comment>
<proteinExistence type="predicted"/>
<feature type="transmembrane region" description="Helical" evidence="1">
    <location>
        <begin position="71"/>
        <end position="90"/>
    </location>
</feature>
<sequence>MIWVFLHESRPTLIYGLCMLTSFACAWLLLASYARTRHRLLFWSGLCFCGMTLNNLILILDKLVFPKVDLLTLRLVTALISVALLLYGLVYEKE</sequence>
<accession>A0ABX0P154</accession>
<dbReference type="InterPro" id="IPR046027">
    <property type="entry name" value="DUF5985"/>
</dbReference>
<keyword evidence="1" id="KW-0472">Membrane</keyword>
<reference evidence="2 3" key="1">
    <citation type="submission" date="2019-10" db="EMBL/GenBank/DDBJ databases">
        <title>Taxonomy of Antarctic Massilia spp.: description of Massilia rubra sp. nov., Massilia aquatica sp. nov., Massilia mucilaginosa sp. nov., Massilia frigida sp. nov. isolated from streams, lakes and regoliths.</title>
        <authorList>
            <person name="Holochova P."/>
            <person name="Sedlacek I."/>
            <person name="Kralova S."/>
            <person name="Maslanova I."/>
            <person name="Busse H.-J."/>
            <person name="Stankova E."/>
            <person name="Vrbovska V."/>
            <person name="Kovarovic V."/>
            <person name="Bartak M."/>
            <person name="Svec P."/>
            <person name="Pantucek R."/>
        </authorList>
    </citation>
    <scope>NUCLEOTIDE SEQUENCE [LARGE SCALE GENOMIC DNA]</scope>
    <source>
        <strain evidence="2 3">CCM 8733</strain>
    </source>
</reference>
<evidence type="ECO:0000313" key="2">
    <source>
        <dbReference type="EMBL" id="NHZ93023.1"/>
    </source>
</evidence>
<feature type="transmembrane region" description="Helical" evidence="1">
    <location>
        <begin position="40"/>
        <end position="59"/>
    </location>
</feature>
<dbReference type="RefSeq" id="WP_166881712.1">
    <property type="nucleotide sequence ID" value="NZ_WHJH01000059.1"/>
</dbReference>
<gene>
    <name evidence="2" type="ORF">F2P45_29040</name>
</gene>
<keyword evidence="1" id="KW-0812">Transmembrane</keyword>
<organism evidence="2 3">
    <name type="scientific">Massilia mucilaginosa</name>
    <dbReference type="NCBI Taxonomy" id="2609282"/>
    <lineage>
        <taxon>Bacteria</taxon>
        <taxon>Pseudomonadati</taxon>
        <taxon>Pseudomonadota</taxon>
        <taxon>Betaproteobacteria</taxon>
        <taxon>Burkholderiales</taxon>
        <taxon>Oxalobacteraceae</taxon>
        <taxon>Telluria group</taxon>
        <taxon>Massilia</taxon>
    </lineage>
</organism>
<keyword evidence="3" id="KW-1185">Reference proteome</keyword>
<dbReference type="EMBL" id="WHJH01000059">
    <property type="protein sequence ID" value="NHZ93023.1"/>
    <property type="molecule type" value="Genomic_DNA"/>
</dbReference>
<feature type="transmembrane region" description="Helical" evidence="1">
    <location>
        <begin position="12"/>
        <end position="33"/>
    </location>
</feature>
<protein>
    <submittedName>
        <fullName evidence="2">Uncharacterized protein</fullName>
    </submittedName>
</protein>
<dbReference type="Proteomes" id="UP000609726">
    <property type="component" value="Unassembled WGS sequence"/>
</dbReference>
<evidence type="ECO:0000313" key="3">
    <source>
        <dbReference type="Proteomes" id="UP000609726"/>
    </source>
</evidence>
<keyword evidence="1" id="KW-1133">Transmembrane helix</keyword>
<dbReference type="Pfam" id="PF19447">
    <property type="entry name" value="DUF5985"/>
    <property type="match status" value="1"/>
</dbReference>